<name>A0A1I7G0S9_9GAMM</name>
<dbReference type="AlphaFoldDB" id="A0A1I7G0S9"/>
<accession>A0A1I7G0S9</accession>
<evidence type="ECO:0000313" key="1">
    <source>
        <dbReference type="EMBL" id="SFU42054.1"/>
    </source>
</evidence>
<sequence length="51" mass="5455">MFEQAFKNIAVIVANPTFGGKSRKAVLQNFSIKTGELTARQAEAAVEEATA</sequence>
<dbReference type="RefSeq" id="WP_175507784.1">
    <property type="nucleotide sequence ID" value="NZ_FPBP01000002.1"/>
</dbReference>
<organism evidence="1 2">
    <name type="scientific">Halomonas korlensis</name>
    <dbReference type="NCBI Taxonomy" id="463301"/>
    <lineage>
        <taxon>Bacteria</taxon>
        <taxon>Pseudomonadati</taxon>
        <taxon>Pseudomonadota</taxon>
        <taxon>Gammaproteobacteria</taxon>
        <taxon>Oceanospirillales</taxon>
        <taxon>Halomonadaceae</taxon>
        <taxon>Halomonas</taxon>
    </lineage>
</organism>
<protein>
    <submittedName>
        <fullName evidence="1">Uncharacterized protein</fullName>
    </submittedName>
</protein>
<dbReference type="EMBL" id="FPBP01000002">
    <property type="protein sequence ID" value="SFU42054.1"/>
    <property type="molecule type" value="Genomic_DNA"/>
</dbReference>
<dbReference type="Proteomes" id="UP000198693">
    <property type="component" value="Unassembled WGS sequence"/>
</dbReference>
<dbReference type="STRING" id="463301.SAMN04487955_102158"/>
<gene>
    <name evidence="1" type="ORF">SAMN04487955_102158</name>
</gene>
<reference evidence="2" key="1">
    <citation type="submission" date="2016-10" db="EMBL/GenBank/DDBJ databases">
        <authorList>
            <person name="Varghese N."/>
            <person name="Submissions S."/>
        </authorList>
    </citation>
    <scope>NUCLEOTIDE SEQUENCE [LARGE SCALE GENOMIC DNA]</scope>
    <source>
        <strain evidence="2">CGMCC 1.6981</strain>
    </source>
</reference>
<keyword evidence="2" id="KW-1185">Reference proteome</keyword>
<proteinExistence type="predicted"/>
<evidence type="ECO:0000313" key="2">
    <source>
        <dbReference type="Proteomes" id="UP000198693"/>
    </source>
</evidence>